<organism evidence="9 11">
    <name type="scientific">Rubrobacter radiotolerans</name>
    <name type="common">Arthrobacter radiotolerans</name>
    <dbReference type="NCBI Taxonomy" id="42256"/>
    <lineage>
        <taxon>Bacteria</taxon>
        <taxon>Bacillati</taxon>
        <taxon>Actinomycetota</taxon>
        <taxon>Rubrobacteria</taxon>
        <taxon>Rubrobacterales</taxon>
        <taxon>Rubrobacteraceae</taxon>
        <taxon>Rubrobacter</taxon>
    </lineage>
</organism>
<dbReference type="PANTHER" id="PTHR33202">
    <property type="entry name" value="ZINC UPTAKE REGULATION PROTEIN"/>
    <property type="match status" value="1"/>
</dbReference>
<accession>A0A023X2H2</accession>
<feature type="binding site" evidence="8">
    <location>
        <position position="125"/>
    </location>
    <ligand>
        <name>Fe cation</name>
        <dbReference type="ChEBI" id="CHEBI:24875"/>
    </ligand>
</feature>
<reference evidence="9 11" key="1">
    <citation type="submission" date="2014-03" db="EMBL/GenBank/DDBJ databases">
        <title>Complete genome sequence of the Radio-Resistant Rubrobacter radiotolerans RSPS-4.</title>
        <authorList>
            <person name="Egas C.C."/>
            <person name="Barroso C.C."/>
            <person name="Froufe H.J.C."/>
            <person name="Pacheco J.J."/>
            <person name="Albuquerque L.L."/>
            <person name="da Costa M.M.S."/>
        </authorList>
    </citation>
    <scope>NUCLEOTIDE SEQUENCE [LARGE SCALE GENOMIC DNA]</scope>
    <source>
        <strain evidence="9 11">RSPS-4</strain>
    </source>
</reference>
<sequence>MAAERRCGALKVATVIGKMRGRGFKTTPQRVAVLEALAADQHQSFDEIHARCPQVGMVTVYRTLDLLGEIGALRRLDLGDGPRYELAEDHHHHLLCESCGSISEFERCPIDESILEEMDFEVASHSLEIYGRCKLCR</sequence>
<dbReference type="Proteomes" id="UP000025229">
    <property type="component" value="Chromosome"/>
</dbReference>
<keyword evidence="7" id="KW-0479">Metal-binding</keyword>
<dbReference type="eggNOG" id="COG0735">
    <property type="taxonomic scope" value="Bacteria"/>
</dbReference>
<evidence type="ECO:0000313" key="10">
    <source>
        <dbReference type="EMBL" id="MDX5893823.1"/>
    </source>
</evidence>
<evidence type="ECO:0000313" key="9">
    <source>
        <dbReference type="EMBL" id="AHY46416.1"/>
    </source>
</evidence>
<dbReference type="GO" id="GO:0008270">
    <property type="term" value="F:zinc ion binding"/>
    <property type="evidence" value="ECO:0007669"/>
    <property type="project" value="TreeGrafter"/>
</dbReference>
<keyword evidence="5" id="KW-0238">DNA-binding</keyword>
<feature type="binding site" evidence="8">
    <location>
        <position position="90"/>
    </location>
    <ligand>
        <name>Fe cation</name>
        <dbReference type="ChEBI" id="CHEBI:24875"/>
    </ligand>
</feature>
<comment type="cofactor">
    <cofactor evidence="7">
        <name>Zn(2+)</name>
        <dbReference type="ChEBI" id="CHEBI:29105"/>
    </cofactor>
    <text evidence="7">Binds 1 zinc ion per subunit.</text>
</comment>
<evidence type="ECO:0000256" key="8">
    <source>
        <dbReference type="PIRSR" id="PIRSR602481-2"/>
    </source>
</evidence>
<evidence type="ECO:0000256" key="4">
    <source>
        <dbReference type="ARBA" id="ARBA00023015"/>
    </source>
</evidence>
<protein>
    <submittedName>
        <fullName evidence="9">Fe2+/Zn2+ uptake regulation protein</fullName>
    </submittedName>
    <submittedName>
        <fullName evidence="10">Fur family transcriptional regulator</fullName>
    </submittedName>
</protein>
<dbReference type="AlphaFoldDB" id="A0A023X2H2"/>
<keyword evidence="6" id="KW-0804">Transcription</keyword>
<dbReference type="STRING" id="42256.RradSPS_1133"/>
<dbReference type="GO" id="GO:0045892">
    <property type="term" value="P:negative regulation of DNA-templated transcription"/>
    <property type="evidence" value="ECO:0007669"/>
    <property type="project" value="TreeGrafter"/>
</dbReference>
<dbReference type="Pfam" id="PF01475">
    <property type="entry name" value="FUR"/>
    <property type="match status" value="1"/>
</dbReference>
<dbReference type="GO" id="GO:0003700">
    <property type="term" value="F:DNA-binding transcription factor activity"/>
    <property type="evidence" value="ECO:0007669"/>
    <property type="project" value="InterPro"/>
</dbReference>
<dbReference type="GO" id="GO:0000976">
    <property type="term" value="F:transcription cis-regulatory region binding"/>
    <property type="evidence" value="ECO:0007669"/>
    <property type="project" value="TreeGrafter"/>
</dbReference>
<comment type="similarity">
    <text evidence="1">Belongs to the Fur family.</text>
</comment>
<evidence type="ECO:0000256" key="7">
    <source>
        <dbReference type="PIRSR" id="PIRSR602481-1"/>
    </source>
</evidence>
<evidence type="ECO:0000256" key="1">
    <source>
        <dbReference type="ARBA" id="ARBA00007957"/>
    </source>
</evidence>
<feature type="binding site" evidence="7">
    <location>
        <position position="99"/>
    </location>
    <ligand>
        <name>Zn(2+)</name>
        <dbReference type="ChEBI" id="CHEBI:29105"/>
    </ligand>
</feature>
<dbReference type="EMBL" id="CP007514">
    <property type="protein sequence ID" value="AHY46416.1"/>
    <property type="molecule type" value="Genomic_DNA"/>
</dbReference>
<evidence type="ECO:0000256" key="5">
    <source>
        <dbReference type="ARBA" id="ARBA00023125"/>
    </source>
</evidence>
<dbReference type="InterPro" id="IPR036390">
    <property type="entry name" value="WH_DNA-bd_sf"/>
</dbReference>
<dbReference type="KEGG" id="rrd:RradSPS_1133"/>
<comment type="cofactor">
    <cofactor evidence="8">
        <name>Mn(2+)</name>
        <dbReference type="ChEBI" id="CHEBI:29035"/>
    </cofactor>
    <cofactor evidence="8">
        <name>Fe(2+)</name>
        <dbReference type="ChEBI" id="CHEBI:29033"/>
    </cofactor>
    <text evidence="8">Binds 1 Mn(2+) or Fe(2+) ion per subunit.</text>
</comment>
<keyword evidence="2" id="KW-0678">Repressor</keyword>
<feature type="binding site" evidence="7">
    <location>
        <position position="136"/>
    </location>
    <ligand>
        <name>Zn(2+)</name>
        <dbReference type="ChEBI" id="CHEBI:29105"/>
    </ligand>
</feature>
<gene>
    <name evidence="9" type="ORF">RradSPS_1133</name>
    <name evidence="10" type="ORF">SIL72_07240</name>
</gene>
<evidence type="ECO:0000313" key="11">
    <source>
        <dbReference type="Proteomes" id="UP000025229"/>
    </source>
</evidence>
<dbReference type="SUPFAM" id="SSF46785">
    <property type="entry name" value="Winged helix' DNA-binding domain"/>
    <property type="match status" value="1"/>
</dbReference>
<dbReference type="Gene3D" id="1.10.10.10">
    <property type="entry name" value="Winged helix-like DNA-binding domain superfamily/Winged helix DNA-binding domain"/>
    <property type="match status" value="1"/>
</dbReference>
<dbReference type="OrthoDB" id="5242893at2"/>
<dbReference type="InterPro" id="IPR036388">
    <property type="entry name" value="WH-like_DNA-bd_sf"/>
</dbReference>
<dbReference type="HOGENOM" id="CLU_096072_5_1_11"/>
<name>A0A023X2H2_RUBRA</name>
<feature type="binding site" evidence="7">
    <location>
        <position position="96"/>
    </location>
    <ligand>
        <name>Zn(2+)</name>
        <dbReference type="ChEBI" id="CHEBI:29105"/>
    </ligand>
</feature>
<keyword evidence="11" id="KW-1185">Reference proteome</keyword>
<evidence type="ECO:0000256" key="6">
    <source>
        <dbReference type="ARBA" id="ARBA00023163"/>
    </source>
</evidence>
<dbReference type="Gene3D" id="3.30.1490.190">
    <property type="match status" value="1"/>
</dbReference>
<keyword evidence="3 7" id="KW-0862">Zinc</keyword>
<dbReference type="Proteomes" id="UP001281130">
    <property type="component" value="Unassembled WGS sequence"/>
</dbReference>
<feature type="binding site" evidence="7">
    <location>
        <position position="133"/>
    </location>
    <ligand>
        <name>Zn(2+)</name>
        <dbReference type="ChEBI" id="CHEBI:29105"/>
    </ligand>
</feature>
<dbReference type="EMBL" id="JAWXXX010000001">
    <property type="protein sequence ID" value="MDX5893823.1"/>
    <property type="molecule type" value="Genomic_DNA"/>
</dbReference>
<dbReference type="GO" id="GO:1900376">
    <property type="term" value="P:regulation of secondary metabolite biosynthetic process"/>
    <property type="evidence" value="ECO:0007669"/>
    <property type="project" value="TreeGrafter"/>
</dbReference>
<dbReference type="CDD" id="cd07153">
    <property type="entry name" value="Fur_like"/>
    <property type="match status" value="1"/>
</dbReference>
<evidence type="ECO:0000256" key="2">
    <source>
        <dbReference type="ARBA" id="ARBA00022491"/>
    </source>
</evidence>
<reference evidence="10" key="2">
    <citation type="submission" date="2023-11" db="EMBL/GenBank/DDBJ databases">
        <title>MicrobeMod: A computational toolkit for identifying prokaryotic methylation and restriction-modification with nanopore sequencing.</title>
        <authorList>
            <person name="Crits-Christoph A."/>
            <person name="Kang S.C."/>
            <person name="Lee H."/>
            <person name="Ostrov N."/>
        </authorList>
    </citation>
    <scope>NUCLEOTIDE SEQUENCE</scope>
    <source>
        <strain evidence="10">ATCC 51242</strain>
    </source>
</reference>
<dbReference type="InterPro" id="IPR002481">
    <property type="entry name" value="FUR"/>
</dbReference>
<proteinExistence type="inferred from homology"/>
<dbReference type="PANTHER" id="PTHR33202:SF7">
    <property type="entry name" value="FERRIC UPTAKE REGULATION PROTEIN"/>
    <property type="match status" value="1"/>
</dbReference>
<dbReference type="InterPro" id="IPR043135">
    <property type="entry name" value="Fur_C"/>
</dbReference>
<evidence type="ECO:0000256" key="3">
    <source>
        <dbReference type="ARBA" id="ARBA00022833"/>
    </source>
</evidence>
<keyword evidence="8" id="KW-0408">Iron</keyword>
<keyword evidence="4" id="KW-0805">Transcription regulation</keyword>
<dbReference type="RefSeq" id="WP_051589423.1">
    <property type="nucleotide sequence ID" value="NZ_CP007514.1"/>
</dbReference>